<dbReference type="Pfam" id="PF00497">
    <property type="entry name" value="SBP_bac_3"/>
    <property type="match status" value="1"/>
</dbReference>
<protein>
    <submittedName>
        <fullName evidence="7">ABC transporter substrate-binding protein</fullName>
    </submittedName>
</protein>
<evidence type="ECO:0000259" key="6">
    <source>
        <dbReference type="SMART" id="SM00062"/>
    </source>
</evidence>
<evidence type="ECO:0000313" key="8">
    <source>
        <dbReference type="Proteomes" id="UP001203761"/>
    </source>
</evidence>
<dbReference type="InterPro" id="IPR001638">
    <property type="entry name" value="Solute-binding_3/MltF_N"/>
</dbReference>
<dbReference type="PROSITE" id="PS51318">
    <property type="entry name" value="TAT"/>
    <property type="match status" value="1"/>
</dbReference>
<keyword evidence="8" id="KW-1185">Reference proteome</keyword>
<evidence type="ECO:0000256" key="3">
    <source>
        <dbReference type="ARBA" id="ARBA00022729"/>
    </source>
</evidence>
<dbReference type="PANTHER" id="PTHR35936">
    <property type="entry name" value="MEMBRANE-BOUND LYTIC MUREIN TRANSGLYCOSYLASE F"/>
    <property type="match status" value="1"/>
</dbReference>
<name>A0ABT0QZZ6_9MICO</name>
<reference evidence="7" key="1">
    <citation type="submission" date="2022-02" db="EMBL/GenBank/DDBJ databases">
        <authorList>
            <person name="Lee M."/>
            <person name="Kim S.-J."/>
            <person name="Jung M.-Y."/>
        </authorList>
    </citation>
    <scope>NUCLEOTIDE SEQUENCE</scope>
    <source>
        <strain evidence="7">JHP9</strain>
    </source>
</reference>
<dbReference type="Gene3D" id="3.40.190.10">
    <property type="entry name" value="Periplasmic binding protein-like II"/>
    <property type="match status" value="2"/>
</dbReference>
<dbReference type="Proteomes" id="UP001203761">
    <property type="component" value="Unassembled WGS sequence"/>
</dbReference>
<evidence type="ECO:0000256" key="5">
    <source>
        <dbReference type="SAM" id="SignalP"/>
    </source>
</evidence>
<dbReference type="InterPro" id="IPR006311">
    <property type="entry name" value="TAT_signal"/>
</dbReference>
<dbReference type="SMART" id="SM00062">
    <property type="entry name" value="PBPb"/>
    <property type="match status" value="1"/>
</dbReference>
<organism evidence="7 8">
    <name type="scientific">Brachybacterium equifaecis</name>
    <dbReference type="NCBI Taxonomy" id="2910770"/>
    <lineage>
        <taxon>Bacteria</taxon>
        <taxon>Bacillati</taxon>
        <taxon>Actinomycetota</taxon>
        <taxon>Actinomycetes</taxon>
        <taxon>Micrococcales</taxon>
        <taxon>Dermabacteraceae</taxon>
        <taxon>Brachybacterium</taxon>
    </lineage>
</organism>
<dbReference type="PROSITE" id="PS01039">
    <property type="entry name" value="SBP_BACTERIAL_3"/>
    <property type="match status" value="1"/>
</dbReference>
<evidence type="ECO:0000256" key="2">
    <source>
        <dbReference type="ARBA" id="ARBA00010333"/>
    </source>
</evidence>
<dbReference type="SUPFAM" id="SSF53850">
    <property type="entry name" value="Periplasmic binding protein-like II"/>
    <property type="match status" value="1"/>
</dbReference>
<sequence>MNGPPCPLARPAPRRRTLLRALPLALAAGALAPALTACTHASERLDAETNAIPEVDLTGIEQIPELAALVPAAIRERGVLTNGAALNYAPGEFVGSDGQAVGYDMDILAAIGAVLGLDTRTESAVFAQIIPSIGTKYDVGMSSFTINAERLQTVSMVSYFRAGMGYAVKAGNPYGIDPTDLCGTRAAHQVGTYMDDVVVDLDASCREAGRKGVIDQPYTGNADAATAVAGGKADVLLADSPVIAYAVDRSRGELETVGDIADSALNGIVVAKDAPDLALAIQGAVQHLIDSGRLREILAAWGNESGMIERSEVDPQS</sequence>
<feature type="chain" id="PRO_5045641454" evidence="5">
    <location>
        <begin position="37"/>
        <end position="317"/>
    </location>
</feature>
<evidence type="ECO:0000313" key="7">
    <source>
        <dbReference type="EMBL" id="MCL6423084.1"/>
    </source>
</evidence>
<dbReference type="RefSeq" id="WP_249737177.1">
    <property type="nucleotide sequence ID" value="NZ_JAKNCJ010000002.1"/>
</dbReference>
<dbReference type="PANTHER" id="PTHR35936:SF17">
    <property type="entry name" value="ARGININE-BINDING EXTRACELLULAR PROTEIN ARTP"/>
    <property type="match status" value="1"/>
</dbReference>
<comment type="caution">
    <text evidence="7">The sequence shown here is derived from an EMBL/GenBank/DDBJ whole genome shotgun (WGS) entry which is preliminary data.</text>
</comment>
<dbReference type="CDD" id="cd01004">
    <property type="entry name" value="PBP2_MidA_like"/>
    <property type="match status" value="1"/>
</dbReference>
<feature type="domain" description="Solute-binding protein family 3/N-terminal" evidence="6">
    <location>
        <begin position="79"/>
        <end position="305"/>
    </location>
</feature>
<evidence type="ECO:0000256" key="1">
    <source>
        <dbReference type="ARBA" id="ARBA00004196"/>
    </source>
</evidence>
<dbReference type="InterPro" id="IPR018313">
    <property type="entry name" value="SBP_3_CS"/>
</dbReference>
<proteinExistence type="inferred from homology"/>
<comment type="similarity">
    <text evidence="2 4">Belongs to the bacterial solute-binding protein 3 family.</text>
</comment>
<feature type="signal peptide" evidence="5">
    <location>
        <begin position="1"/>
        <end position="36"/>
    </location>
</feature>
<keyword evidence="3 5" id="KW-0732">Signal</keyword>
<gene>
    <name evidence="7" type="ORF">Bequi_06745</name>
</gene>
<evidence type="ECO:0000256" key="4">
    <source>
        <dbReference type="RuleBase" id="RU003744"/>
    </source>
</evidence>
<dbReference type="EMBL" id="JAKNCJ010000002">
    <property type="protein sequence ID" value="MCL6423084.1"/>
    <property type="molecule type" value="Genomic_DNA"/>
</dbReference>
<comment type="subcellular location">
    <subcellularLocation>
        <location evidence="1">Cell envelope</location>
    </subcellularLocation>
</comment>
<accession>A0ABT0QZZ6</accession>